<protein>
    <recommendedName>
        <fullName evidence="2">DegT/DnrJ/EryC1/StrS aminotransferase family protein</fullName>
    </recommendedName>
</protein>
<dbReference type="EMBL" id="UINC01052362">
    <property type="protein sequence ID" value="SVB67607.1"/>
    <property type="molecule type" value="Genomic_DNA"/>
</dbReference>
<reference evidence="1" key="1">
    <citation type="submission" date="2018-05" db="EMBL/GenBank/DDBJ databases">
        <authorList>
            <person name="Lanie J.A."/>
            <person name="Ng W.-L."/>
            <person name="Kazmierczak K.M."/>
            <person name="Andrzejewski T.M."/>
            <person name="Davidsen T.M."/>
            <person name="Wayne K.J."/>
            <person name="Tettelin H."/>
            <person name="Glass J.I."/>
            <person name="Rusch D."/>
            <person name="Podicherti R."/>
            <person name="Tsui H.-C.T."/>
            <person name="Winkler M.E."/>
        </authorList>
    </citation>
    <scope>NUCLEOTIDE SEQUENCE</scope>
</reference>
<dbReference type="SUPFAM" id="SSF53383">
    <property type="entry name" value="PLP-dependent transferases"/>
    <property type="match status" value="1"/>
</dbReference>
<dbReference type="PANTHER" id="PTHR30244:SF34">
    <property type="entry name" value="DTDP-4-AMINO-4,6-DIDEOXYGALACTOSE TRANSAMINASE"/>
    <property type="match status" value="1"/>
</dbReference>
<evidence type="ECO:0000313" key="1">
    <source>
        <dbReference type="EMBL" id="SVB67607.1"/>
    </source>
</evidence>
<evidence type="ECO:0008006" key="2">
    <source>
        <dbReference type="Google" id="ProtNLM"/>
    </source>
</evidence>
<name>A0A382FZB6_9ZZZZ</name>
<proteinExistence type="predicted"/>
<gene>
    <name evidence="1" type="ORF">METZ01_LOCUS220461</name>
</gene>
<accession>A0A382FZB6</accession>
<dbReference type="InterPro" id="IPR015421">
    <property type="entry name" value="PyrdxlP-dep_Trfase_major"/>
</dbReference>
<organism evidence="1">
    <name type="scientific">marine metagenome</name>
    <dbReference type="NCBI Taxonomy" id="408172"/>
    <lineage>
        <taxon>unclassified sequences</taxon>
        <taxon>metagenomes</taxon>
        <taxon>ecological metagenomes</taxon>
    </lineage>
</organism>
<dbReference type="InterPro" id="IPR000653">
    <property type="entry name" value="DegT/StrS_aminotransferase"/>
</dbReference>
<dbReference type="Gene3D" id="3.40.640.10">
    <property type="entry name" value="Type I PLP-dependent aspartate aminotransferase-like (Major domain)"/>
    <property type="match status" value="1"/>
</dbReference>
<dbReference type="InterPro" id="IPR015424">
    <property type="entry name" value="PyrdxlP-dep_Trfase"/>
</dbReference>
<dbReference type="Pfam" id="PF01041">
    <property type="entry name" value="DegT_DnrJ_EryC1"/>
    <property type="match status" value="1"/>
</dbReference>
<sequence length="182" mass="21137">RKLRWCGITKPTWERFQPGQLNRSWVYEVEEVGYKYEMNDLAAALGLAQMDRLEQSNLRRRELMERYRDAFADLPQIAPLAARDFALSSCYNAVIRVDHRDELYAHLDNDGIDSNVHFYPNHLYKIFRPYTTRLPVTEEVWKKILSIPLHPLLTDSEQARVIDSVRAFVEGAQETSTHAAAG</sequence>
<feature type="non-terminal residue" evidence="1">
    <location>
        <position position="1"/>
    </location>
</feature>
<dbReference type="PANTHER" id="PTHR30244">
    <property type="entry name" value="TRANSAMINASE"/>
    <property type="match status" value="1"/>
</dbReference>
<dbReference type="GO" id="GO:0008483">
    <property type="term" value="F:transaminase activity"/>
    <property type="evidence" value="ECO:0007669"/>
    <property type="project" value="TreeGrafter"/>
</dbReference>
<dbReference type="GO" id="GO:0000271">
    <property type="term" value="P:polysaccharide biosynthetic process"/>
    <property type="evidence" value="ECO:0007669"/>
    <property type="project" value="TreeGrafter"/>
</dbReference>
<dbReference type="GO" id="GO:0030170">
    <property type="term" value="F:pyridoxal phosphate binding"/>
    <property type="evidence" value="ECO:0007669"/>
    <property type="project" value="TreeGrafter"/>
</dbReference>
<dbReference type="AlphaFoldDB" id="A0A382FZB6"/>
<dbReference type="InterPro" id="IPR015422">
    <property type="entry name" value="PyrdxlP-dep_Trfase_small"/>
</dbReference>
<dbReference type="Gene3D" id="3.90.1150.10">
    <property type="entry name" value="Aspartate Aminotransferase, domain 1"/>
    <property type="match status" value="1"/>
</dbReference>